<dbReference type="EMBL" id="NGAF01000080">
    <property type="protein sequence ID" value="OXR39717.1"/>
    <property type="molecule type" value="Genomic_DNA"/>
</dbReference>
<sequence length="147" mass="15163">MGSMRFRLGLGFPGTGLADRASPAVGRRSARAIGALYGGVGNFIRLLPPRARRSASSDGQGGADHGLVAVDLDQSDTAGIVDIEGASGDAMDLGGSADGGIEFRIPRAKGVLGHAAFTGRSSRARGLCFEVAETVCEQGWSRCQKRD</sequence>
<keyword evidence="2" id="KW-1185">Reference proteome</keyword>
<accession>A0A231GSX2</accession>
<gene>
    <name evidence="1" type="ORF">B7C42_08210</name>
</gene>
<dbReference type="AlphaFoldDB" id="A0A231GSX2"/>
<name>A0A231GSX2_9NOCA</name>
<evidence type="ECO:0000313" key="2">
    <source>
        <dbReference type="Proteomes" id="UP000215506"/>
    </source>
</evidence>
<evidence type="ECO:0000313" key="1">
    <source>
        <dbReference type="EMBL" id="OXR39717.1"/>
    </source>
</evidence>
<dbReference type="Proteomes" id="UP000215506">
    <property type="component" value="Unassembled WGS sequence"/>
</dbReference>
<protein>
    <submittedName>
        <fullName evidence="1">Uncharacterized protein</fullName>
    </submittedName>
</protein>
<organism evidence="1 2">
    <name type="scientific">Nocardia cerradoensis</name>
    <dbReference type="NCBI Taxonomy" id="85688"/>
    <lineage>
        <taxon>Bacteria</taxon>
        <taxon>Bacillati</taxon>
        <taxon>Actinomycetota</taxon>
        <taxon>Actinomycetes</taxon>
        <taxon>Mycobacteriales</taxon>
        <taxon>Nocardiaceae</taxon>
        <taxon>Nocardia</taxon>
    </lineage>
</organism>
<comment type="caution">
    <text evidence="1">The sequence shown here is derived from an EMBL/GenBank/DDBJ whole genome shotgun (WGS) entry which is preliminary data.</text>
</comment>
<proteinExistence type="predicted"/>
<reference evidence="1 2" key="1">
    <citation type="submission" date="2017-07" db="EMBL/GenBank/DDBJ databases">
        <title>First draft Genome Sequence of Nocardia cerradoensis isolated from human infection.</title>
        <authorList>
            <person name="Carrasco G."/>
        </authorList>
    </citation>
    <scope>NUCLEOTIDE SEQUENCE [LARGE SCALE GENOMIC DNA]</scope>
    <source>
        <strain evidence="1 2">CNM20130759</strain>
    </source>
</reference>